<evidence type="ECO:0000313" key="2">
    <source>
        <dbReference type="Proteomes" id="UP000031668"/>
    </source>
</evidence>
<dbReference type="EMBL" id="JWZT01001163">
    <property type="protein sequence ID" value="KII72573.1"/>
    <property type="molecule type" value="Genomic_DNA"/>
</dbReference>
<dbReference type="Proteomes" id="UP000031668">
    <property type="component" value="Unassembled WGS sequence"/>
</dbReference>
<name>A0A0C2JT34_THEKT</name>
<keyword evidence="2" id="KW-1185">Reference proteome</keyword>
<protein>
    <submittedName>
        <fullName evidence="1">Uncharacterized protein</fullName>
    </submittedName>
</protein>
<gene>
    <name evidence="1" type="ORF">RF11_13270</name>
</gene>
<organism evidence="1 2">
    <name type="scientific">Thelohanellus kitauei</name>
    <name type="common">Myxosporean</name>
    <dbReference type="NCBI Taxonomy" id="669202"/>
    <lineage>
        <taxon>Eukaryota</taxon>
        <taxon>Metazoa</taxon>
        <taxon>Cnidaria</taxon>
        <taxon>Myxozoa</taxon>
        <taxon>Myxosporea</taxon>
        <taxon>Bivalvulida</taxon>
        <taxon>Platysporina</taxon>
        <taxon>Myxobolidae</taxon>
        <taxon>Thelohanellus</taxon>
    </lineage>
</organism>
<accession>A0A0C2JT34</accession>
<evidence type="ECO:0000313" key="1">
    <source>
        <dbReference type="EMBL" id="KII72573.1"/>
    </source>
</evidence>
<dbReference type="AlphaFoldDB" id="A0A0C2JT34"/>
<sequence length="153" mass="18599">MRCGYMYETKFYDYSRSIKFYLKADKLRMEKRMDHKCIFTDDELRDIYNDMPYIRHRFQHIITKNKRGCLREHKPLDVCRRCIMAHAKLDIDFDRTIYSHDSHRYLTQKRNSLPSKKYSTNDPQKMTYQHNFIAAESSIEINDSAVQHVSQMK</sequence>
<reference evidence="1 2" key="1">
    <citation type="journal article" date="2014" name="Genome Biol. Evol.">
        <title>The genome of the myxosporean Thelohanellus kitauei shows adaptations to nutrient acquisition within its fish host.</title>
        <authorList>
            <person name="Yang Y."/>
            <person name="Xiong J."/>
            <person name="Zhou Z."/>
            <person name="Huo F."/>
            <person name="Miao W."/>
            <person name="Ran C."/>
            <person name="Liu Y."/>
            <person name="Zhang J."/>
            <person name="Feng J."/>
            <person name="Wang M."/>
            <person name="Wang M."/>
            <person name="Wang L."/>
            <person name="Yao B."/>
        </authorList>
    </citation>
    <scope>NUCLEOTIDE SEQUENCE [LARGE SCALE GENOMIC DNA]</scope>
    <source>
        <strain evidence="1">Wuqing</strain>
    </source>
</reference>
<comment type="caution">
    <text evidence="1">The sequence shown here is derived from an EMBL/GenBank/DDBJ whole genome shotgun (WGS) entry which is preliminary data.</text>
</comment>
<proteinExistence type="predicted"/>